<keyword evidence="1" id="KW-0472">Membrane</keyword>
<evidence type="ECO:0000313" key="3">
    <source>
        <dbReference type="Proteomes" id="UP001500782"/>
    </source>
</evidence>
<dbReference type="Proteomes" id="UP001500782">
    <property type="component" value="Unassembled WGS sequence"/>
</dbReference>
<comment type="caution">
    <text evidence="2">The sequence shown here is derived from an EMBL/GenBank/DDBJ whole genome shotgun (WGS) entry which is preliminary data.</text>
</comment>
<reference evidence="2 3" key="1">
    <citation type="journal article" date="2019" name="Int. J. Syst. Evol. Microbiol.">
        <title>The Global Catalogue of Microorganisms (GCM) 10K type strain sequencing project: providing services to taxonomists for standard genome sequencing and annotation.</title>
        <authorList>
            <consortium name="The Broad Institute Genomics Platform"/>
            <consortium name="The Broad Institute Genome Sequencing Center for Infectious Disease"/>
            <person name="Wu L."/>
            <person name="Ma J."/>
        </authorList>
    </citation>
    <scope>NUCLEOTIDE SEQUENCE [LARGE SCALE GENOMIC DNA]</scope>
    <source>
        <strain evidence="2 3">JCM 9731</strain>
    </source>
</reference>
<feature type="transmembrane region" description="Helical" evidence="1">
    <location>
        <begin position="77"/>
        <end position="97"/>
    </location>
</feature>
<dbReference type="RefSeq" id="WP_343797093.1">
    <property type="nucleotide sequence ID" value="NZ_BAAADJ010000011.1"/>
</dbReference>
<dbReference type="Pfam" id="PF14808">
    <property type="entry name" value="TMEM164"/>
    <property type="match status" value="1"/>
</dbReference>
<feature type="transmembrane region" description="Helical" evidence="1">
    <location>
        <begin position="51"/>
        <end position="71"/>
    </location>
</feature>
<feature type="transmembrane region" description="Helical" evidence="1">
    <location>
        <begin position="134"/>
        <end position="153"/>
    </location>
</feature>
<feature type="transmembrane region" description="Helical" evidence="1">
    <location>
        <begin position="20"/>
        <end position="39"/>
    </location>
</feature>
<feature type="transmembrane region" description="Helical" evidence="1">
    <location>
        <begin position="210"/>
        <end position="230"/>
    </location>
</feature>
<proteinExistence type="predicted"/>
<name>A0ABN0W102_9BACI</name>
<feature type="transmembrane region" description="Helical" evidence="1">
    <location>
        <begin position="104"/>
        <end position="122"/>
    </location>
</feature>
<evidence type="ECO:0000256" key="1">
    <source>
        <dbReference type="SAM" id="Phobius"/>
    </source>
</evidence>
<organism evidence="2 3">
    <name type="scientific">Bacillus carboniphilus</name>
    <dbReference type="NCBI Taxonomy" id="86663"/>
    <lineage>
        <taxon>Bacteria</taxon>
        <taxon>Bacillati</taxon>
        <taxon>Bacillota</taxon>
        <taxon>Bacilli</taxon>
        <taxon>Bacillales</taxon>
        <taxon>Bacillaceae</taxon>
        <taxon>Bacillus</taxon>
    </lineage>
</organism>
<keyword evidence="1" id="KW-1133">Transmembrane helix</keyword>
<gene>
    <name evidence="2" type="ORF">GCM10008967_11090</name>
</gene>
<keyword evidence="3" id="KW-1185">Reference proteome</keyword>
<accession>A0ABN0W102</accession>
<evidence type="ECO:0000313" key="2">
    <source>
        <dbReference type="EMBL" id="GAA0322382.1"/>
    </source>
</evidence>
<dbReference type="InterPro" id="IPR011737">
    <property type="entry name" value="CHP02206_TP0381"/>
</dbReference>
<protein>
    <submittedName>
        <fullName evidence="2">TIGR02206 family membrane protein</fullName>
    </submittedName>
</protein>
<dbReference type="EMBL" id="BAAADJ010000011">
    <property type="protein sequence ID" value="GAA0322382.1"/>
    <property type="molecule type" value="Genomic_DNA"/>
</dbReference>
<feature type="transmembrane region" description="Helical" evidence="1">
    <location>
        <begin position="165"/>
        <end position="190"/>
    </location>
</feature>
<dbReference type="NCBIfam" id="TIGR02206">
    <property type="entry name" value="intg_mem_TP0381"/>
    <property type="match status" value="1"/>
</dbReference>
<keyword evidence="1" id="KW-0812">Transmembrane</keyword>
<sequence>MYESLVSADSPYSSFQLFSVSHIVVILITVGTLVCFYIWKEQLKAYSSFLKWGLVALLVGSEIYFNIWNLLIDEWSLQYTLPFQLCSISIYLSTFMLITKNHRLYEIVYFLGLAGATQAILTPELFYDFPHTRYFQFFIAHIAIILSPLYMTWIEGFRINFRSVIRAFFALNAVAVVVFFINLGFGANYMFLAKKPSNPSLLDFLGPYPWYILVLEGLAFVLFLLLYLPFHKRKATSRLIEID</sequence>